<dbReference type="InParanoid" id="G2XY48"/>
<accession>G2XY48</accession>
<dbReference type="Proteomes" id="UP000008177">
    <property type="component" value="Unplaced contigs"/>
</dbReference>
<name>G2XY48_BOTF4</name>
<dbReference type="AlphaFoldDB" id="G2XY48"/>
<reference evidence="2" key="1">
    <citation type="journal article" date="2011" name="PLoS Genet.">
        <title>Genomic analysis of the necrotrophic fungal pathogens Sclerotinia sclerotiorum and Botrytis cinerea.</title>
        <authorList>
            <person name="Amselem J."/>
            <person name="Cuomo C.A."/>
            <person name="van Kan J.A."/>
            <person name="Viaud M."/>
            <person name="Benito E.P."/>
            <person name="Couloux A."/>
            <person name="Coutinho P.M."/>
            <person name="de Vries R.P."/>
            <person name="Dyer P.S."/>
            <person name="Fillinger S."/>
            <person name="Fournier E."/>
            <person name="Gout L."/>
            <person name="Hahn M."/>
            <person name="Kohn L."/>
            <person name="Lapalu N."/>
            <person name="Plummer K.M."/>
            <person name="Pradier J.M."/>
            <person name="Quevillon E."/>
            <person name="Sharon A."/>
            <person name="Simon A."/>
            <person name="ten Have A."/>
            <person name="Tudzynski B."/>
            <person name="Tudzynski P."/>
            <person name="Wincker P."/>
            <person name="Andrew M."/>
            <person name="Anthouard V."/>
            <person name="Beever R.E."/>
            <person name="Beffa R."/>
            <person name="Benoit I."/>
            <person name="Bouzid O."/>
            <person name="Brault B."/>
            <person name="Chen Z."/>
            <person name="Choquer M."/>
            <person name="Collemare J."/>
            <person name="Cotton P."/>
            <person name="Danchin E.G."/>
            <person name="Da Silva C."/>
            <person name="Gautier A."/>
            <person name="Giraud C."/>
            <person name="Giraud T."/>
            <person name="Gonzalez C."/>
            <person name="Grossetete S."/>
            <person name="Guldener U."/>
            <person name="Henrissat B."/>
            <person name="Howlett B.J."/>
            <person name="Kodira C."/>
            <person name="Kretschmer M."/>
            <person name="Lappartient A."/>
            <person name="Leroch M."/>
            <person name="Levis C."/>
            <person name="Mauceli E."/>
            <person name="Neuveglise C."/>
            <person name="Oeser B."/>
            <person name="Pearson M."/>
            <person name="Poulain J."/>
            <person name="Poussereau N."/>
            <person name="Quesneville H."/>
            <person name="Rascle C."/>
            <person name="Schumacher J."/>
            <person name="Segurens B."/>
            <person name="Sexton A."/>
            <person name="Silva E."/>
            <person name="Sirven C."/>
            <person name="Soanes D.M."/>
            <person name="Talbot N.J."/>
            <person name="Templeton M."/>
            <person name="Yandava C."/>
            <person name="Yarden O."/>
            <person name="Zeng Q."/>
            <person name="Rollins J.A."/>
            <person name="Lebrun M.H."/>
            <person name="Dickman M."/>
        </authorList>
    </citation>
    <scope>NUCLEOTIDE SEQUENCE [LARGE SCALE GENOMIC DNA]</scope>
    <source>
        <strain evidence="2">T4</strain>
    </source>
</reference>
<dbReference type="EMBL" id="FQ790278">
    <property type="protein sequence ID" value="CCD45385.1"/>
    <property type="molecule type" value="Genomic_DNA"/>
</dbReference>
<protein>
    <submittedName>
        <fullName evidence="1">Uncharacterized protein</fullName>
    </submittedName>
</protein>
<organism evidence="1 2">
    <name type="scientific">Botryotinia fuckeliana (strain T4)</name>
    <name type="common">Noble rot fungus</name>
    <name type="synonym">Botrytis cinerea</name>
    <dbReference type="NCBI Taxonomy" id="999810"/>
    <lineage>
        <taxon>Eukaryota</taxon>
        <taxon>Fungi</taxon>
        <taxon>Dikarya</taxon>
        <taxon>Ascomycota</taxon>
        <taxon>Pezizomycotina</taxon>
        <taxon>Leotiomycetes</taxon>
        <taxon>Helotiales</taxon>
        <taxon>Sclerotiniaceae</taxon>
        <taxon>Botrytis</taxon>
    </lineage>
</organism>
<sequence length="80" mass="9356">MDNKRGTTLKIIEKLLLRNKQYRELKQFEVFESEELGAEETRKESKLGGRNNTILGGSIEFVLVVSIKRQGRIQAEKWFE</sequence>
<evidence type="ECO:0000313" key="2">
    <source>
        <dbReference type="Proteomes" id="UP000008177"/>
    </source>
</evidence>
<evidence type="ECO:0000313" key="1">
    <source>
        <dbReference type="EMBL" id="CCD45385.1"/>
    </source>
</evidence>
<gene>
    <name evidence="1" type="ORF">BofuT4_uP044030.1</name>
</gene>
<proteinExistence type="predicted"/>
<dbReference type="HOGENOM" id="CLU_2589454_0_0_1"/>